<organism evidence="6 7">
    <name type="scientific">Candidatus Magasanikbacteria bacterium RIFOXYB1_FULL_40_15</name>
    <dbReference type="NCBI Taxonomy" id="1798697"/>
    <lineage>
        <taxon>Bacteria</taxon>
        <taxon>Candidatus Magasanikiibacteriota</taxon>
    </lineage>
</organism>
<proteinExistence type="predicted"/>
<dbReference type="Proteomes" id="UP000176300">
    <property type="component" value="Unassembled WGS sequence"/>
</dbReference>
<evidence type="ECO:0000256" key="4">
    <source>
        <dbReference type="ARBA" id="ARBA00023136"/>
    </source>
</evidence>
<evidence type="ECO:0000313" key="7">
    <source>
        <dbReference type="Proteomes" id="UP000176300"/>
    </source>
</evidence>
<evidence type="ECO:0000256" key="1">
    <source>
        <dbReference type="ARBA" id="ARBA00004127"/>
    </source>
</evidence>
<evidence type="ECO:0000256" key="5">
    <source>
        <dbReference type="SAM" id="Phobius"/>
    </source>
</evidence>
<evidence type="ECO:0000256" key="2">
    <source>
        <dbReference type="ARBA" id="ARBA00022692"/>
    </source>
</evidence>
<feature type="transmembrane region" description="Helical" evidence="5">
    <location>
        <begin position="155"/>
        <end position="174"/>
    </location>
</feature>
<gene>
    <name evidence="6" type="ORF">A2373_03560</name>
</gene>
<keyword evidence="4 5" id="KW-0472">Membrane</keyword>
<dbReference type="GO" id="GO:0030026">
    <property type="term" value="P:intracellular manganese ion homeostasis"/>
    <property type="evidence" value="ECO:0007669"/>
    <property type="project" value="InterPro"/>
</dbReference>
<evidence type="ECO:0000313" key="6">
    <source>
        <dbReference type="EMBL" id="OGH83803.1"/>
    </source>
</evidence>
<sequence>MSIEFNPNYIHHQNHGSSSSFRELVFGMEDGMVSTLGAITGIAAATGNHFTVILSGLVIISVESISMAVGTYLSTKSVKGIDQRKLEEEKTELNKFPGEEKEELKEMYIIDGWPKELAEEMAGVASKDKKLFLQEMAYRELGIVPENMENPFKNAIVMLFSYVLGGAIPVASYFFMGLPVAVFVSIGSTLLALFSLGVYTSKFSKRNWFKAGFEMFVLASIASVVGYIVGQIVEKMFI</sequence>
<dbReference type="GO" id="GO:0005384">
    <property type="term" value="F:manganese ion transmembrane transporter activity"/>
    <property type="evidence" value="ECO:0007669"/>
    <property type="project" value="InterPro"/>
</dbReference>
<evidence type="ECO:0008006" key="8">
    <source>
        <dbReference type="Google" id="ProtNLM"/>
    </source>
</evidence>
<dbReference type="PANTHER" id="PTHR31851">
    <property type="entry name" value="FE(2+)/MN(2+) TRANSPORTER PCL1"/>
    <property type="match status" value="1"/>
</dbReference>
<dbReference type="EMBL" id="MFQS01000011">
    <property type="protein sequence ID" value="OGH83803.1"/>
    <property type="molecule type" value="Genomic_DNA"/>
</dbReference>
<dbReference type="STRING" id="1798697.A2373_03560"/>
<keyword evidence="2 5" id="KW-0812">Transmembrane</keyword>
<protein>
    <recommendedName>
        <fullName evidence="8">Iron transporter</fullName>
    </recommendedName>
</protein>
<evidence type="ECO:0000256" key="3">
    <source>
        <dbReference type="ARBA" id="ARBA00022989"/>
    </source>
</evidence>
<reference evidence="6 7" key="1">
    <citation type="journal article" date="2016" name="Nat. Commun.">
        <title>Thousands of microbial genomes shed light on interconnected biogeochemical processes in an aquifer system.</title>
        <authorList>
            <person name="Anantharaman K."/>
            <person name="Brown C.T."/>
            <person name="Hug L.A."/>
            <person name="Sharon I."/>
            <person name="Castelle C.J."/>
            <person name="Probst A.J."/>
            <person name="Thomas B.C."/>
            <person name="Singh A."/>
            <person name="Wilkins M.J."/>
            <person name="Karaoz U."/>
            <person name="Brodie E.L."/>
            <person name="Williams K.H."/>
            <person name="Hubbard S.S."/>
            <person name="Banfield J.F."/>
        </authorList>
    </citation>
    <scope>NUCLEOTIDE SEQUENCE [LARGE SCALE GENOMIC DNA]</scope>
</reference>
<comment type="caution">
    <text evidence="6">The sequence shown here is derived from an EMBL/GenBank/DDBJ whole genome shotgun (WGS) entry which is preliminary data.</text>
</comment>
<dbReference type="AlphaFoldDB" id="A0A1F6NIZ9"/>
<keyword evidence="3 5" id="KW-1133">Transmembrane helix</keyword>
<name>A0A1F6NIZ9_9BACT</name>
<feature type="transmembrane region" description="Helical" evidence="5">
    <location>
        <begin position="180"/>
        <end position="199"/>
    </location>
</feature>
<accession>A0A1F6NIZ9</accession>
<comment type="subcellular location">
    <subcellularLocation>
        <location evidence="1">Endomembrane system</location>
        <topology evidence="1">Multi-pass membrane protein</topology>
    </subcellularLocation>
</comment>
<dbReference type="InterPro" id="IPR008217">
    <property type="entry name" value="Ccc1_fam"/>
</dbReference>
<dbReference type="Pfam" id="PF01988">
    <property type="entry name" value="VIT1"/>
    <property type="match status" value="1"/>
</dbReference>
<dbReference type="GO" id="GO:0012505">
    <property type="term" value="C:endomembrane system"/>
    <property type="evidence" value="ECO:0007669"/>
    <property type="project" value="UniProtKB-SubCell"/>
</dbReference>
<feature type="transmembrane region" description="Helical" evidence="5">
    <location>
        <begin position="211"/>
        <end position="233"/>
    </location>
</feature>